<accession>T1FYV0</accession>
<dbReference type="GeneID" id="20213998"/>
<dbReference type="STRING" id="6412.T1FYV0"/>
<dbReference type="Gene3D" id="1.20.5.340">
    <property type="match status" value="1"/>
</dbReference>
<dbReference type="eggNOG" id="KOG1830">
    <property type="taxonomic scope" value="Eukaryota"/>
</dbReference>
<dbReference type="EnsemblMetazoa" id="HelroT67002">
    <property type="protein sequence ID" value="HelroP67002"/>
    <property type="gene ID" value="HelroG67002"/>
</dbReference>
<dbReference type="Proteomes" id="UP000015101">
    <property type="component" value="Unassembled WGS sequence"/>
</dbReference>
<dbReference type="GO" id="GO:0005856">
    <property type="term" value="C:cytoskeleton"/>
    <property type="evidence" value="ECO:0007669"/>
    <property type="project" value="UniProtKB-SubCell"/>
</dbReference>
<dbReference type="CTD" id="20213998"/>
<dbReference type="PANTHER" id="PTHR12902">
    <property type="entry name" value="WASP-1"/>
    <property type="match status" value="1"/>
</dbReference>
<name>T1FYV0_HELRO</name>
<dbReference type="OrthoDB" id="1060785at2759"/>
<evidence type="ECO:0000313" key="3">
    <source>
        <dbReference type="EnsemblMetazoa" id="HelroP67002"/>
    </source>
</evidence>
<comment type="similarity">
    <text evidence="1">Belongs to the SCAR/WAVE family.</text>
</comment>
<reference evidence="3" key="3">
    <citation type="submission" date="2015-06" db="UniProtKB">
        <authorList>
            <consortium name="EnsemblMetazoa"/>
        </authorList>
    </citation>
    <scope>IDENTIFICATION</scope>
</reference>
<proteinExistence type="inferred from homology"/>
<evidence type="ECO:0008006" key="5">
    <source>
        <dbReference type="Google" id="ProtNLM"/>
    </source>
</evidence>
<evidence type="ECO:0000313" key="2">
    <source>
        <dbReference type="EMBL" id="ESN99223.1"/>
    </source>
</evidence>
<sequence length="187" mass="21932">MPLHKRLIEPVNVSRNVVAEGIRNELDCVSNSTLSHIILQLSSLSKLSEDIFLELHVETCNIFFKTCHIYKRVELLKHKIVQLNPVVEEVSLHDINQRLPFKSETQKDQEVVTISTRPRAINDVYQCIEPAPPLHHLNQFRDDGRDSMTFYTDPSYFFELWKCEMVKDAENQMKKQRHKVKKVTSFQ</sequence>
<gene>
    <name evidence="3" type="primary">20213998</name>
    <name evidence="2" type="ORF">HELRODRAFT_67002</name>
</gene>
<evidence type="ECO:0000313" key="4">
    <source>
        <dbReference type="Proteomes" id="UP000015101"/>
    </source>
</evidence>
<dbReference type="OMA" id="CVANRTI"/>
<dbReference type="PANTHER" id="PTHR12902:SF1">
    <property type="entry name" value="WISKOTT-ALDRICH SYNDROME PROTEIN FAMILY MEMBER"/>
    <property type="match status" value="1"/>
</dbReference>
<organism evidence="3 4">
    <name type="scientific">Helobdella robusta</name>
    <name type="common">Californian leech</name>
    <dbReference type="NCBI Taxonomy" id="6412"/>
    <lineage>
        <taxon>Eukaryota</taxon>
        <taxon>Metazoa</taxon>
        <taxon>Spiralia</taxon>
        <taxon>Lophotrochozoa</taxon>
        <taxon>Annelida</taxon>
        <taxon>Clitellata</taxon>
        <taxon>Hirudinea</taxon>
        <taxon>Rhynchobdellida</taxon>
        <taxon>Glossiphoniidae</taxon>
        <taxon>Helobdella</taxon>
    </lineage>
</organism>
<protein>
    <recommendedName>
        <fullName evidence="5">Wiskott-Aldrich syndrome protein family member</fullName>
    </recommendedName>
</protein>
<dbReference type="AlphaFoldDB" id="T1FYV0"/>
<dbReference type="HOGENOM" id="CLU_036022_0_0_1"/>
<dbReference type="EMBL" id="AMQM01001151">
    <property type="status" value="NOT_ANNOTATED_CDS"/>
    <property type="molecule type" value="Genomic_DNA"/>
</dbReference>
<keyword evidence="4" id="KW-1185">Reference proteome</keyword>
<reference evidence="2 4" key="2">
    <citation type="journal article" date="2013" name="Nature">
        <title>Insights into bilaterian evolution from three spiralian genomes.</title>
        <authorList>
            <person name="Simakov O."/>
            <person name="Marletaz F."/>
            <person name="Cho S.J."/>
            <person name="Edsinger-Gonzales E."/>
            <person name="Havlak P."/>
            <person name="Hellsten U."/>
            <person name="Kuo D.H."/>
            <person name="Larsson T."/>
            <person name="Lv J."/>
            <person name="Arendt D."/>
            <person name="Savage R."/>
            <person name="Osoegawa K."/>
            <person name="de Jong P."/>
            <person name="Grimwood J."/>
            <person name="Chapman J.A."/>
            <person name="Shapiro H."/>
            <person name="Aerts A."/>
            <person name="Otillar R.P."/>
            <person name="Terry A.Y."/>
            <person name="Boore J.L."/>
            <person name="Grigoriev I.V."/>
            <person name="Lindberg D.R."/>
            <person name="Seaver E.C."/>
            <person name="Weisblat D.A."/>
            <person name="Putnam N.H."/>
            <person name="Rokhsar D.S."/>
        </authorList>
    </citation>
    <scope>NUCLEOTIDE SEQUENCE</scope>
</reference>
<dbReference type="EMBL" id="KB097143">
    <property type="protein sequence ID" value="ESN99223.1"/>
    <property type="molecule type" value="Genomic_DNA"/>
</dbReference>
<dbReference type="InterPro" id="IPR028288">
    <property type="entry name" value="SCAR/WAVE_fam"/>
</dbReference>
<dbReference type="Gene3D" id="6.10.280.150">
    <property type="match status" value="1"/>
</dbReference>
<dbReference type="RefSeq" id="XP_009022512.1">
    <property type="nucleotide sequence ID" value="XM_009024264.1"/>
</dbReference>
<dbReference type="GO" id="GO:0003779">
    <property type="term" value="F:actin binding"/>
    <property type="evidence" value="ECO:0007669"/>
    <property type="project" value="UniProtKB-KW"/>
</dbReference>
<dbReference type="InParanoid" id="T1FYV0"/>
<reference evidence="4" key="1">
    <citation type="submission" date="2012-12" db="EMBL/GenBank/DDBJ databases">
        <authorList>
            <person name="Hellsten U."/>
            <person name="Grimwood J."/>
            <person name="Chapman J.A."/>
            <person name="Shapiro H."/>
            <person name="Aerts A."/>
            <person name="Otillar R.P."/>
            <person name="Terry A.Y."/>
            <person name="Boore J.L."/>
            <person name="Simakov O."/>
            <person name="Marletaz F."/>
            <person name="Cho S.-J."/>
            <person name="Edsinger-Gonzales E."/>
            <person name="Havlak P."/>
            <person name="Kuo D.-H."/>
            <person name="Larsson T."/>
            <person name="Lv J."/>
            <person name="Arendt D."/>
            <person name="Savage R."/>
            <person name="Osoegawa K."/>
            <person name="de Jong P."/>
            <person name="Lindberg D.R."/>
            <person name="Seaver E.C."/>
            <person name="Weisblat D.A."/>
            <person name="Putnam N.H."/>
            <person name="Grigoriev I.V."/>
            <person name="Rokhsar D.S."/>
        </authorList>
    </citation>
    <scope>NUCLEOTIDE SEQUENCE</scope>
</reference>
<dbReference type="KEGG" id="hro:HELRODRAFT_67002"/>
<evidence type="ECO:0000256" key="1">
    <source>
        <dbReference type="ARBA" id="ARBA00006993"/>
    </source>
</evidence>
<dbReference type="GO" id="GO:0030036">
    <property type="term" value="P:actin cytoskeleton organization"/>
    <property type="evidence" value="ECO:0007669"/>
    <property type="project" value="InterPro"/>
</dbReference>